<gene>
    <name evidence="1" type="ORF">COM45_04970</name>
</gene>
<name>A0A2A4AL05_9CORY</name>
<evidence type="ECO:0000313" key="2">
    <source>
        <dbReference type="Proteomes" id="UP000218690"/>
    </source>
</evidence>
<dbReference type="EMBL" id="NWBP01000016">
    <property type="protein sequence ID" value="PCC83151.1"/>
    <property type="molecule type" value="Genomic_DNA"/>
</dbReference>
<dbReference type="AlphaFoldDB" id="A0A2A4AL05"/>
<accession>A0A2A4AL05</accession>
<reference evidence="1 2" key="1">
    <citation type="submission" date="2017-09" db="EMBL/GenBank/DDBJ databases">
        <title>Draft Genome Sequence of Corynebacterium accolens AH4003.</title>
        <authorList>
            <person name="Chen Y."/>
            <person name="Oosthuysen W.F."/>
            <person name="Kelley S."/>
            <person name="Horswill A."/>
        </authorList>
    </citation>
    <scope>NUCLEOTIDE SEQUENCE [LARGE SCALE GENOMIC DNA]</scope>
    <source>
        <strain evidence="1 2">AH4003</strain>
    </source>
</reference>
<proteinExistence type="predicted"/>
<sequence>MSMKLIVRRPVQYALEGYAKPGDTYITFPDAGNVSPTPNQYQVRPGVGMWVATLTASDPTAEIRITIQNGEPATGVGSVSTCGRIENPDLWVLSNPARGLKQETRYVLTLTKTAPCVIARFWRWLGWC</sequence>
<protein>
    <submittedName>
        <fullName evidence="1">Uncharacterized protein</fullName>
    </submittedName>
</protein>
<dbReference type="Proteomes" id="UP000218690">
    <property type="component" value="Unassembled WGS sequence"/>
</dbReference>
<evidence type="ECO:0000313" key="1">
    <source>
        <dbReference type="EMBL" id="PCC83151.1"/>
    </source>
</evidence>
<organism evidence="1 2">
    <name type="scientific">Corynebacterium accolens</name>
    <dbReference type="NCBI Taxonomy" id="38284"/>
    <lineage>
        <taxon>Bacteria</taxon>
        <taxon>Bacillati</taxon>
        <taxon>Actinomycetota</taxon>
        <taxon>Actinomycetes</taxon>
        <taxon>Mycobacteriales</taxon>
        <taxon>Corynebacteriaceae</taxon>
        <taxon>Corynebacterium</taxon>
    </lineage>
</organism>
<comment type="caution">
    <text evidence="1">The sequence shown here is derived from an EMBL/GenBank/DDBJ whole genome shotgun (WGS) entry which is preliminary data.</text>
</comment>